<dbReference type="GeneID" id="36395475"/>
<proteinExistence type="predicted"/>
<evidence type="ECO:0000313" key="2">
    <source>
        <dbReference type="Proteomes" id="UP000054928"/>
    </source>
</evidence>
<dbReference type="EMBL" id="CCYD01000109">
    <property type="protein sequence ID" value="CEG36101.1"/>
    <property type="molecule type" value="Genomic_DNA"/>
</dbReference>
<keyword evidence="2" id="KW-1185">Reference proteome</keyword>
<organism evidence="1 2">
    <name type="scientific">Plasmopara halstedii</name>
    <name type="common">Downy mildew of sunflower</name>
    <dbReference type="NCBI Taxonomy" id="4781"/>
    <lineage>
        <taxon>Eukaryota</taxon>
        <taxon>Sar</taxon>
        <taxon>Stramenopiles</taxon>
        <taxon>Oomycota</taxon>
        <taxon>Peronosporomycetes</taxon>
        <taxon>Peronosporales</taxon>
        <taxon>Peronosporaceae</taxon>
        <taxon>Plasmopara</taxon>
    </lineage>
</organism>
<evidence type="ECO:0000313" key="1">
    <source>
        <dbReference type="EMBL" id="CEG36101.1"/>
    </source>
</evidence>
<protein>
    <submittedName>
        <fullName evidence="1">Uncharacterized protein</fullName>
    </submittedName>
</protein>
<sequence>MCAPRDEFISESSDESAEALMKIVAEEAITCLEHQVPGRSLYCPKVALTKMPYFRNPDSEFEISGALLDPIPKPVFVSLTM</sequence>
<dbReference type="AlphaFoldDB" id="A0A0P1A680"/>
<dbReference type="Proteomes" id="UP000054928">
    <property type="component" value="Unassembled WGS sequence"/>
</dbReference>
<dbReference type="RefSeq" id="XP_024572470.1">
    <property type="nucleotide sequence ID" value="XM_024716079.1"/>
</dbReference>
<name>A0A0P1A680_PLAHL</name>
<accession>A0A0P1A680</accession>
<reference evidence="2" key="1">
    <citation type="submission" date="2014-09" db="EMBL/GenBank/DDBJ databases">
        <authorList>
            <person name="Sharma Rahul"/>
            <person name="Thines Marco"/>
        </authorList>
    </citation>
    <scope>NUCLEOTIDE SEQUENCE [LARGE SCALE GENOMIC DNA]</scope>
</reference>